<dbReference type="SUPFAM" id="SSF52047">
    <property type="entry name" value="RNI-like"/>
    <property type="match status" value="1"/>
</dbReference>
<gene>
    <name evidence="3" type="ORF">C8F04DRAFT_1176638</name>
</gene>
<keyword evidence="1" id="KW-0472">Membrane</keyword>
<keyword evidence="1" id="KW-0812">Transmembrane</keyword>
<keyword evidence="1" id="KW-1133">Transmembrane helix</keyword>
<evidence type="ECO:0000256" key="1">
    <source>
        <dbReference type="SAM" id="Phobius"/>
    </source>
</evidence>
<dbReference type="Pfam" id="PF12937">
    <property type="entry name" value="F-box-like"/>
    <property type="match status" value="1"/>
</dbReference>
<dbReference type="Proteomes" id="UP001218188">
    <property type="component" value="Unassembled WGS sequence"/>
</dbReference>
<dbReference type="GO" id="GO:0004497">
    <property type="term" value="F:monooxygenase activity"/>
    <property type="evidence" value="ECO:0007669"/>
    <property type="project" value="InterPro"/>
</dbReference>
<feature type="domain" description="F-box" evidence="2">
    <location>
        <begin position="457"/>
        <end position="512"/>
    </location>
</feature>
<sequence length="810" mass="90416">MTNAFEFYGICFCTIIFSIFLLISPPRREPPSRRPIIHDTAAAVRGVLDPPTASMDTLLRSRAAPNTRLHRTFHLSNTFVSPDPMVHAAFLRQSRALLQTAKRDWDRFNDVALQAVELSLLNYATPFHVFVRAATLRTVIVGLLDPRIDITSLASSDVDVVGQLITDLWLLSKNPEYIPEHLLEMLNNRLRRLIPDDEKYANPLDFVIPAFETLWRLVAVTLAHVHTDAAACGAFRDFNENPNCEQFRASRLGGTSPSVEDYISEALRLNPPVRHITRHTYKQSLLTAILPRFLAAWFPPRIEVLVADIESAQRTSFWESDESSADVYDAARFLHEATASHLLAFGCGPLKCAAINWAPMAAAVIVGAVLNRVDGVGHYIVRGPRIGGREEWDRWEFCLDHFELSLSVLATFYIKLPTAVAHRGRIRKYCASKYSNVGRMCRKHDAQMGGNNHYPVLTLPTEIVLKIFESFLPGYPLHPPLVGPASPTVLTQVCREWREIALAAPALWRAMSFGKNDSDSVSTLVEKQLAVVQNWLLRSRPLPISLCCIVAPATAMSIHAAIVPHRNRWEHLRLRGTALDNIPSDILDGAMPLLRDLDLYFNGNTHATSGGMALNDTPLLCSAALNYVAAKSFILPYAQLTTLRLTGSFLLNECVPLLHQASNLVHCDLAVFCYANEHAAPDVTLPQLESLTLQIHSLDGHPMQQSFIVPALRCLHIAESVATPVPRAIPSLKVFLDKAGCPRLEEVRITNPKPVRGYDTSLSEYDASLSEDVYRTAFPSISTFILVHYTARQRDQQLAITSFLLDRPYF</sequence>
<dbReference type="InterPro" id="IPR032675">
    <property type="entry name" value="LRR_dom_sf"/>
</dbReference>
<accession>A0AAD6T8V1</accession>
<dbReference type="Gene3D" id="1.20.1280.50">
    <property type="match status" value="1"/>
</dbReference>
<name>A0AAD6T8V1_9AGAR</name>
<evidence type="ECO:0000259" key="2">
    <source>
        <dbReference type="Pfam" id="PF12937"/>
    </source>
</evidence>
<proteinExistence type="predicted"/>
<dbReference type="AlphaFoldDB" id="A0AAD6T8V1"/>
<dbReference type="SUPFAM" id="SSF48264">
    <property type="entry name" value="Cytochrome P450"/>
    <property type="match status" value="1"/>
</dbReference>
<evidence type="ECO:0000313" key="3">
    <source>
        <dbReference type="EMBL" id="KAJ7041989.1"/>
    </source>
</evidence>
<comment type="caution">
    <text evidence="3">The sequence shown here is derived from an EMBL/GenBank/DDBJ whole genome shotgun (WGS) entry which is preliminary data.</text>
</comment>
<keyword evidence="4" id="KW-1185">Reference proteome</keyword>
<dbReference type="GO" id="GO:0016705">
    <property type="term" value="F:oxidoreductase activity, acting on paired donors, with incorporation or reduction of molecular oxygen"/>
    <property type="evidence" value="ECO:0007669"/>
    <property type="project" value="InterPro"/>
</dbReference>
<dbReference type="Gene3D" id="1.10.630.10">
    <property type="entry name" value="Cytochrome P450"/>
    <property type="match status" value="1"/>
</dbReference>
<dbReference type="InterPro" id="IPR036047">
    <property type="entry name" value="F-box-like_dom_sf"/>
</dbReference>
<dbReference type="InterPro" id="IPR001810">
    <property type="entry name" value="F-box_dom"/>
</dbReference>
<evidence type="ECO:0000313" key="4">
    <source>
        <dbReference type="Proteomes" id="UP001218188"/>
    </source>
</evidence>
<dbReference type="GO" id="GO:0020037">
    <property type="term" value="F:heme binding"/>
    <property type="evidence" value="ECO:0007669"/>
    <property type="project" value="InterPro"/>
</dbReference>
<dbReference type="GO" id="GO:0005506">
    <property type="term" value="F:iron ion binding"/>
    <property type="evidence" value="ECO:0007669"/>
    <property type="project" value="InterPro"/>
</dbReference>
<dbReference type="EMBL" id="JARJCM010000014">
    <property type="protein sequence ID" value="KAJ7041989.1"/>
    <property type="molecule type" value="Genomic_DNA"/>
</dbReference>
<organism evidence="3 4">
    <name type="scientific">Mycena alexandri</name>
    <dbReference type="NCBI Taxonomy" id="1745969"/>
    <lineage>
        <taxon>Eukaryota</taxon>
        <taxon>Fungi</taxon>
        <taxon>Dikarya</taxon>
        <taxon>Basidiomycota</taxon>
        <taxon>Agaricomycotina</taxon>
        <taxon>Agaricomycetes</taxon>
        <taxon>Agaricomycetidae</taxon>
        <taxon>Agaricales</taxon>
        <taxon>Marasmiineae</taxon>
        <taxon>Mycenaceae</taxon>
        <taxon>Mycena</taxon>
    </lineage>
</organism>
<protein>
    <recommendedName>
        <fullName evidence="2">F-box domain-containing protein</fullName>
    </recommendedName>
</protein>
<dbReference type="SUPFAM" id="SSF81383">
    <property type="entry name" value="F-box domain"/>
    <property type="match status" value="1"/>
</dbReference>
<feature type="transmembrane region" description="Helical" evidence="1">
    <location>
        <begin position="6"/>
        <end position="24"/>
    </location>
</feature>
<dbReference type="Gene3D" id="3.80.10.10">
    <property type="entry name" value="Ribonuclease Inhibitor"/>
    <property type="match status" value="1"/>
</dbReference>
<dbReference type="InterPro" id="IPR036396">
    <property type="entry name" value="Cyt_P450_sf"/>
</dbReference>
<reference evidence="3" key="1">
    <citation type="submission" date="2023-03" db="EMBL/GenBank/DDBJ databases">
        <title>Massive genome expansion in bonnet fungi (Mycena s.s.) driven by repeated elements and novel gene families across ecological guilds.</title>
        <authorList>
            <consortium name="Lawrence Berkeley National Laboratory"/>
            <person name="Harder C.B."/>
            <person name="Miyauchi S."/>
            <person name="Viragh M."/>
            <person name="Kuo A."/>
            <person name="Thoen E."/>
            <person name="Andreopoulos B."/>
            <person name="Lu D."/>
            <person name="Skrede I."/>
            <person name="Drula E."/>
            <person name="Henrissat B."/>
            <person name="Morin E."/>
            <person name="Kohler A."/>
            <person name="Barry K."/>
            <person name="LaButti K."/>
            <person name="Morin E."/>
            <person name="Salamov A."/>
            <person name="Lipzen A."/>
            <person name="Mereny Z."/>
            <person name="Hegedus B."/>
            <person name="Baldrian P."/>
            <person name="Stursova M."/>
            <person name="Weitz H."/>
            <person name="Taylor A."/>
            <person name="Grigoriev I.V."/>
            <person name="Nagy L.G."/>
            <person name="Martin F."/>
            <person name="Kauserud H."/>
        </authorList>
    </citation>
    <scope>NUCLEOTIDE SEQUENCE</scope>
    <source>
        <strain evidence="3">CBHHK200</strain>
    </source>
</reference>